<dbReference type="EnsemblPlants" id="Solyc07g032450.1.1">
    <property type="protein sequence ID" value="Solyc07g032450.1.1.1"/>
    <property type="gene ID" value="Solyc07g032450.1"/>
</dbReference>
<evidence type="ECO:0000259" key="2">
    <source>
        <dbReference type="Pfam" id="PF00033"/>
    </source>
</evidence>
<reference evidence="3" key="2">
    <citation type="submission" date="2019-01" db="UniProtKB">
        <authorList>
            <consortium name="EnsemblPlants"/>
        </authorList>
    </citation>
    <scope>IDENTIFICATION</scope>
    <source>
        <strain evidence="3">cv. Heinz 1706</strain>
    </source>
</reference>
<dbReference type="GO" id="GO:0022904">
    <property type="term" value="P:respiratory electron transport chain"/>
    <property type="evidence" value="ECO:0007669"/>
    <property type="project" value="InterPro"/>
</dbReference>
<protein>
    <recommendedName>
        <fullName evidence="2">Cytochrome b/b6 N-terminal region profile domain-containing protein</fullName>
    </recommendedName>
</protein>
<dbReference type="SUPFAM" id="SSF81342">
    <property type="entry name" value="Transmembrane di-heme cytochromes"/>
    <property type="match status" value="1"/>
</dbReference>
<dbReference type="GO" id="GO:0009055">
    <property type="term" value="F:electron transfer activity"/>
    <property type="evidence" value="ECO:0007669"/>
    <property type="project" value="InterPro"/>
</dbReference>
<name>A0A3Q7HAX0_SOLLC</name>
<dbReference type="Gramene" id="Solyc07g032450.1.1">
    <property type="protein sequence ID" value="Solyc07g032450.1.1.1"/>
    <property type="gene ID" value="Solyc07g032450.1"/>
</dbReference>
<dbReference type="OMA" id="QYIMTES"/>
<dbReference type="Proteomes" id="UP000004994">
    <property type="component" value="Chromosome 7"/>
</dbReference>
<dbReference type="Pfam" id="PF00033">
    <property type="entry name" value="Cytochrome_B"/>
    <property type="match status" value="1"/>
</dbReference>
<dbReference type="InterPro" id="IPR005797">
    <property type="entry name" value="Cyt_b/b6_N"/>
</dbReference>
<evidence type="ECO:0000256" key="1">
    <source>
        <dbReference type="SAM" id="Phobius"/>
    </source>
</evidence>
<keyword evidence="4" id="KW-1185">Reference proteome</keyword>
<organism evidence="3">
    <name type="scientific">Solanum lycopersicum</name>
    <name type="common">Tomato</name>
    <name type="synonym">Lycopersicon esculentum</name>
    <dbReference type="NCBI Taxonomy" id="4081"/>
    <lineage>
        <taxon>Eukaryota</taxon>
        <taxon>Viridiplantae</taxon>
        <taxon>Streptophyta</taxon>
        <taxon>Embryophyta</taxon>
        <taxon>Tracheophyta</taxon>
        <taxon>Spermatophyta</taxon>
        <taxon>Magnoliopsida</taxon>
        <taxon>eudicotyledons</taxon>
        <taxon>Gunneridae</taxon>
        <taxon>Pentapetalae</taxon>
        <taxon>asterids</taxon>
        <taxon>lamiids</taxon>
        <taxon>Solanales</taxon>
        <taxon>Solanaceae</taxon>
        <taxon>Solanoideae</taxon>
        <taxon>Solaneae</taxon>
        <taxon>Solanum</taxon>
        <taxon>Solanum subgen. Lycopersicon</taxon>
    </lineage>
</organism>
<feature type="domain" description="Cytochrome b/b6 N-terminal region profile" evidence="2">
    <location>
        <begin position="12"/>
        <end position="69"/>
    </location>
</feature>
<proteinExistence type="predicted"/>
<evidence type="ECO:0000313" key="4">
    <source>
        <dbReference type="Proteomes" id="UP000004994"/>
    </source>
</evidence>
<dbReference type="PaxDb" id="4081-Solyc07g032450.1.1"/>
<keyword evidence="1" id="KW-1133">Transmembrane helix</keyword>
<dbReference type="PANTHER" id="PTHR19271:SF16">
    <property type="entry name" value="CYTOCHROME B"/>
    <property type="match status" value="1"/>
</dbReference>
<dbReference type="InParanoid" id="A0A3Q7HAX0"/>
<keyword evidence="1" id="KW-0472">Membrane</keyword>
<reference evidence="3" key="1">
    <citation type="journal article" date="2012" name="Nature">
        <title>The tomato genome sequence provides insights into fleshy fruit evolution.</title>
        <authorList>
            <consortium name="Tomato Genome Consortium"/>
        </authorList>
    </citation>
    <scope>NUCLEOTIDE SEQUENCE [LARGE SCALE GENOMIC DNA]</scope>
    <source>
        <strain evidence="3">cv. Heinz 1706</strain>
    </source>
</reference>
<evidence type="ECO:0000313" key="3">
    <source>
        <dbReference type="EnsemblPlants" id="Solyc07g032450.1.1.1"/>
    </source>
</evidence>
<dbReference type="InterPro" id="IPR027387">
    <property type="entry name" value="Cytb/b6-like_sf"/>
</dbReference>
<keyword evidence="1" id="KW-0812">Transmembrane</keyword>
<dbReference type="STRING" id="4081.A0A3Q7HAX0"/>
<dbReference type="GO" id="GO:0016020">
    <property type="term" value="C:membrane"/>
    <property type="evidence" value="ECO:0007669"/>
    <property type="project" value="InterPro"/>
</dbReference>
<dbReference type="Gene3D" id="1.20.810.10">
    <property type="entry name" value="Cytochrome Bc1 Complex, Chain C"/>
    <property type="match status" value="1"/>
</dbReference>
<dbReference type="InterPro" id="IPR016174">
    <property type="entry name" value="Di-haem_cyt_TM"/>
</dbReference>
<accession>A0A3Q7HAX0</accession>
<sequence length="69" mass="7908">MSRDLRNADDLTNKYFLPRVNIFYNLGGVMLTCFLVQVGTWFSITFYCSPTVTDSFASVQYIMTESNFG</sequence>
<feature type="transmembrane region" description="Helical" evidence="1">
    <location>
        <begin position="21"/>
        <end position="44"/>
    </location>
</feature>
<dbReference type="GO" id="GO:0016491">
    <property type="term" value="F:oxidoreductase activity"/>
    <property type="evidence" value="ECO:0007669"/>
    <property type="project" value="InterPro"/>
</dbReference>
<dbReference type="AlphaFoldDB" id="A0A3Q7HAX0"/>
<dbReference type="PANTHER" id="PTHR19271">
    <property type="entry name" value="CYTOCHROME B"/>
    <property type="match status" value="1"/>
</dbReference>